<dbReference type="InterPro" id="IPR033132">
    <property type="entry name" value="GH_1_N_CS"/>
</dbReference>
<dbReference type="GO" id="GO:0019762">
    <property type="term" value="P:glucosinolate catabolic process"/>
    <property type="evidence" value="ECO:0007669"/>
    <property type="project" value="TreeGrafter"/>
</dbReference>
<dbReference type="GO" id="GO:0009651">
    <property type="term" value="P:response to salt stress"/>
    <property type="evidence" value="ECO:0007669"/>
    <property type="project" value="TreeGrafter"/>
</dbReference>
<comment type="similarity">
    <text evidence="1 4">Belongs to the glycosyl hydrolase 1 family.</text>
</comment>
<keyword evidence="3" id="KW-0326">Glycosidase</keyword>
<dbReference type="Proteomes" id="UP000594263">
    <property type="component" value="Unplaced"/>
</dbReference>
<dbReference type="Gene3D" id="3.20.20.80">
    <property type="entry name" value="Glycosidases"/>
    <property type="match status" value="1"/>
</dbReference>
<evidence type="ECO:0000313" key="6">
    <source>
        <dbReference type="EnsemblPlants" id="Kaladp0059s0189.1.v1.1"/>
    </source>
</evidence>
<keyword evidence="7" id="KW-1185">Reference proteome</keyword>
<dbReference type="Pfam" id="PF00232">
    <property type="entry name" value="Glyco_hydro_1"/>
    <property type="match status" value="1"/>
</dbReference>
<evidence type="ECO:0000256" key="3">
    <source>
        <dbReference type="ARBA" id="ARBA00023295"/>
    </source>
</evidence>
<dbReference type="AlphaFoldDB" id="A0A7N0UAW9"/>
<dbReference type="EnsemblPlants" id="Kaladp0059s0189.1.v1.1">
    <property type="protein sequence ID" value="Kaladp0059s0189.1.v1.1"/>
    <property type="gene ID" value="Kaladp0059s0189.v1.1"/>
</dbReference>
<dbReference type="PROSITE" id="PS00653">
    <property type="entry name" value="GLYCOSYL_HYDROL_F1_2"/>
    <property type="match status" value="1"/>
</dbReference>
<keyword evidence="2" id="KW-0378">Hydrolase</keyword>
<evidence type="ECO:0000256" key="4">
    <source>
        <dbReference type="RuleBase" id="RU003690"/>
    </source>
</evidence>
<dbReference type="PANTHER" id="PTHR10353">
    <property type="entry name" value="GLYCOSYL HYDROLASE"/>
    <property type="match status" value="1"/>
</dbReference>
<evidence type="ECO:0000256" key="5">
    <source>
        <dbReference type="SAM" id="SignalP"/>
    </source>
</evidence>
<dbReference type="GO" id="GO:0008422">
    <property type="term" value="F:beta-glucosidase activity"/>
    <property type="evidence" value="ECO:0007669"/>
    <property type="project" value="TreeGrafter"/>
</dbReference>
<dbReference type="SUPFAM" id="SSF51445">
    <property type="entry name" value="(Trans)glycosidases"/>
    <property type="match status" value="1"/>
</dbReference>
<reference evidence="6" key="1">
    <citation type="submission" date="2021-01" db="UniProtKB">
        <authorList>
            <consortium name="EnsemblPlants"/>
        </authorList>
    </citation>
    <scope>IDENTIFICATION</scope>
</reference>
<evidence type="ECO:0000256" key="1">
    <source>
        <dbReference type="ARBA" id="ARBA00010838"/>
    </source>
</evidence>
<dbReference type="PANTHER" id="PTHR10353:SF318">
    <property type="entry name" value="BETA-GLUCOSIDASE 31-RELATED"/>
    <property type="match status" value="1"/>
</dbReference>
<proteinExistence type="inferred from homology"/>
<feature type="chain" id="PRO_5029895638" description="Beta-glucosidase" evidence="5">
    <location>
        <begin position="29"/>
        <end position="517"/>
    </location>
</feature>
<protein>
    <recommendedName>
        <fullName evidence="8">Beta-glucosidase</fullName>
    </recommendedName>
</protein>
<dbReference type="InterPro" id="IPR017853">
    <property type="entry name" value="GH"/>
</dbReference>
<organism evidence="6 7">
    <name type="scientific">Kalanchoe fedtschenkoi</name>
    <name type="common">Lavender scallops</name>
    <name type="synonym">South American air plant</name>
    <dbReference type="NCBI Taxonomy" id="63787"/>
    <lineage>
        <taxon>Eukaryota</taxon>
        <taxon>Viridiplantae</taxon>
        <taxon>Streptophyta</taxon>
        <taxon>Embryophyta</taxon>
        <taxon>Tracheophyta</taxon>
        <taxon>Spermatophyta</taxon>
        <taxon>Magnoliopsida</taxon>
        <taxon>eudicotyledons</taxon>
        <taxon>Gunneridae</taxon>
        <taxon>Pentapetalae</taxon>
        <taxon>Saxifragales</taxon>
        <taxon>Crassulaceae</taxon>
        <taxon>Kalanchoe</taxon>
    </lineage>
</organism>
<sequence length="517" mass="58724">MAVKRFIVLQVSLFVLIFIAGETQGGGADDVEQLMLAVATLNRSSFPSSFVFGAGTSAYQNEGAANEGGRKPSIWDVYTHNFSDRISDRSNGDVASDYYHRYKDDLKLMKDMGSDAFRFSISWSRLLPGGKLSKGVNQIGIDFYNNKIDDIIANGLQPFATIFHWDLPQALEEEYGGFLSPSIVDDFTDFAEFCFKHFGDRVKHWITINEPWSYSVSGYDLGTNAPGRCSHWVAAYCLAGNSATEPYIVAHHLILAHGAVVKVYREKYQASQNGTIGISHVVHWMVPYSDTEADKKAAERELDFMYGWFMEPMTYGTYPSTMKQLVGQRLPNFTKEQSKMLKGSYDFVGVNYYTAYYAVNVPYAAGVNISYETDDLVDLVVEKNGKLIGPQAASSWLHVYPKGLHDILIYTKQKFDNPAIYITENGYDEFSNISLPLSEALKDPLRIMYHYKHLVHLLEAIKDGVKVKGYFAWAATDDFQWSSGYTKRFGLVFVDFRDNLKRYPKDSYYWFKKFLQK</sequence>
<dbReference type="OMA" id="IHRPLDW"/>
<evidence type="ECO:0000256" key="2">
    <source>
        <dbReference type="ARBA" id="ARBA00022801"/>
    </source>
</evidence>
<evidence type="ECO:0000313" key="7">
    <source>
        <dbReference type="Proteomes" id="UP000594263"/>
    </source>
</evidence>
<dbReference type="GO" id="GO:0005975">
    <property type="term" value="P:carbohydrate metabolic process"/>
    <property type="evidence" value="ECO:0007669"/>
    <property type="project" value="InterPro"/>
</dbReference>
<dbReference type="PRINTS" id="PR00131">
    <property type="entry name" value="GLHYDRLASE1"/>
</dbReference>
<dbReference type="FunFam" id="3.20.20.80:FF:000020">
    <property type="entry name" value="Beta-glucosidase 12"/>
    <property type="match status" value="1"/>
</dbReference>
<name>A0A7N0UAW9_KALFE</name>
<feature type="signal peptide" evidence="5">
    <location>
        <begin position="1"/>
        <end position="28"/>
    </location>
</feature>
<evidence type="ECO:0008006" key="8">
    <source>
        <dbReference type="Google" id="ProtNLM"/>
    </source>
</evidence>
<dbReference type="InterPro" id="IPR001360">
    <property type="entry name" value="Glyco_hydro_1"/>
</dbReference>
<keyword evidence="5" id="KW-0732">Signal</keyword>
<dbReference type="Gramene" id="Kaladp0059s0189.1.v1.1">
    <property type="protein sequence ID" value="Kaladp0059s0189.1.v1.1"/>
    <property type="gene ID" value="Kaladp0059s0189.v1.1"/>
</dbReference>
<accession>A0A7N0UAW9</accession>